<dbReference type="Pfam" id="PF13174">
    <property type="entry name" value="TPR_6"/>
    <property type="match status" value="1"/>
</dbReference>
<dbReference type="SUPFAM" id="SSF48452">
    <property type="entry name" value="TPR-like"/>
    <property type="match status" value="1"/>
</dbReference>
<dbReference type="InterPro" id="IPR014162">
    <property type="entry name" value="CpoB_C"/>
</dbReference>
<accession>A0A2I1DQX2</accession>
<feature type="chain" id="PRO_5014201987" description="Cell division coordinator CpoB" evidence="1">
    <location>
        <begin position="22"/>
        <end position="278"/>
    </location>
</feature>
<dbReference type="FunCoup" id="A0A2I1DQX2">
    <property type="interactions" value="58"/>
</dbReference>
<evidence type="ECO:0000313" key="2">
    <source>
        <dbReference type="EMBL" id="PKY12267.1"/>
    </source>
</evidence>
<feature type="coiled-coil region" evidence="1">
    <location>
        <begin position="59"/>
        <end position="93"/>
    </location>
</feature>
<sequence precursor="true">MKRWQLLPVLPLLCLSPFAQAESTSDRVLQLQQQMAVMQGELSSLVAVQQADKGSQSALASLLQRTQRLEQEVRNLRGELDTKTHALQNAQQATASKVQALAAQLAVGTPATGVTASTSSTSSSLVTPGSGISNPAAAVASAASNASSSTIQSLGQADYQHAFNFLRQGKYGDAVTSLQGFIQKYPQSSLVPDAYYWLGQAQYVLGQNDAALKSLYVLPTRFSQSSKAPEAMLRMAEIYQAIGKKKQAVVVLNKILRQYPSTPSAQKAEAQLQAMPSH</sequence>
<keyword evidence="1" id="KW-0175">Coiled coil</keyword>
<comment type="function">
    <text evidence="1">Mediates coordination of peptidoglycan synthesis and outer membrane constriction during cell division.</text>
</comment>
<dbReference type="GO" id="GO:0043093">
    <property type="term" value="P:FtsZ-dependent cytokinesis"/>
    <property type="evidence" value="ECO:0007669"/>
    <property type="project" value="UniProtKB-UniRule"/>
</dbReference>
<name>A0A2I1DQX2_9PROT</name>
<dbReference type="InterPro" id="IPR019734">
    <property type="entry name" value="TPR_rpt"/>
</dbReference>
<dbReference type="InParanoid" id="A0A2I1DQX2"/>
<organism evidence="2 3">
    <name type="scientific">Acidithiobacillus marinus</name>
    <dbReference type="NCBI Taxonomy" id="187490"/>
    <lineage>
        <taxon>Bacteria</taxon>
        <taxon>Pseudomonadati</taxon>
        <taxon>Pseudomonadota</taxon>
        <taxon>Acidithiobacillia</taxon>
        <taxon>Acidithiobacillales</taxon>
        <taxon>Acidithiobacillaceae</taxon>
        <taxon>Acidithiobacillus</taxon>
    </lineage>
</organism>
<evidence type="ECO:0000313" key="3">
    <source>
        <dbReference type="Proteomes" id="UP000234329"/>
    </source>
</evidence>
<keyword evidence="1" id="KW-0732">Signal</keyword>
<dbReference type="NCBIfam" id="TIGR02795">
    <property type="entry name" value="tol_pal_ybgF"/>
    <property type="match status" value="1"/>
</dbReference>
<dbReference type="RefSeq" id="WP_101536387.1">
    <property type="nucleotide sequence ID" value="NZ_MXAV01000001.1"/>
</dbReference>
<dbReference type="OrthoDB" id="5294001at2"/>
<reference evidence="2 3" key="1">
    <citation type="submission" date="2017-03" db="EMBL/GenBank/DDBJ databases">
        <title>Draft genime sequence of the acidophilic sulfur-oxidizing bacterium Acidithiobacillus sp. SH, isolated from seawater.</title>
        <authorList>
            <person name="Sharmin S."/>
            <person name="Tokuhisa M."/>
            <person name="Kanao T."/>
            <person name="Kamimura K."/>
        </authorList>
    </citation>
    <scope>NUCLEOTIDE SEQUENCE [LARGE SCALE GENOMIC DNA]</scope>
    <source>
        <strain evidence="2 3">SH</strain>
    </source>
</reference>
<dbReference type="EMBL" id="MXAV01000001">
    <property type="protein sequence ID" value="PKY12267.1"/>
    <property type="molecule type" value="Genomic_DNA"/>
</dbReference>
<keyword evidence="1" id="KW-0131">Cell cycle</keyword>
<dbReference type="GO" id="GO:0030288">
    <property type="term" value="C:outer membrane-bounded periplasmic space"/>
    <property type="evidence" value="ECO:0007669"/>
    <property type="project" value="UniProtKB-UniRule"/>
</dbReference>
<feature type="signal peptide" evidence="1">
    <location>
        <begin position="1"/>
        <end position="21"/>
    </location>
</feature>
<dbReference type="InterPro" id="IPR011990">
    <property type="entry name" value="TPR-like_helical_dom_sf"/>
</dbReference>
<dbReference type="AlphaFoldDB" id="A0A2I1DQX2"/>
<gene>
    <name evidence="1" type="primary">cpoB</name>
    <name evidence="2" type="ORF">B1757_00110</name>
</gene>
<comment type="subcellular location">
    <subcellularLocation>
        <location evidence="1">Periplasm</location>
    </subcellularLocation>
</comment>
<protein>
    <recommendedName>
        <fullName evidence="1">Cell division coordinator CpoB</fullName>
    </recommendedName>
</protein>
<dbReference type="HAMAP" id="MF_02066">
    <property type="entry name" value="CpoB"/>
    <property type="match status" value="1"/>
</dbReference>
<keyword evidence="1" id="KW-0132">Cell division</keyword>
<keyword evidence="1" id="KW-0574">Periplasm</keyword>
<comment type="caution">
    <text evidence="2">The sequence shown here is derived from an EMBL/GenBank/DDBJ whole genome shotgun (WGS) entry which is preliminary data.</text>
</comment>
<dbReference type="InterPro" id="IPR034706">
    <property type="entry name" value="CpoB"/>
</dbReference>
<dbReference type="Pfam" id="PF13432">
    <property type="entry name" value="TPR_16"/>
    <property type="match status" value="1"/>
</dbReference>
<comment type="similarity">
    <text evidence="1">Belongs to the CpoB family.</text>
</comment>
<dbReference type="Proteomes" id="UP000234329">
    <property type="component" value="Unassembled WGS sequence"/>
</dbReference>
<evidence type="ECO:0000256" key="1">
    <source>
        <dbReference type="HAMAP-Rule" id="MF_02066"/>
    </source>
</evidence>
<keyword evidence="3" id="KW-1185">Reference proteome</keyword>
<proteinExistence type="inferred from homology"/>
<dbReference type="Gene3D" id="1.25.40.10">
    <property type="entry name" value="Tetratricopeptide repeat domain"/>
    <property type="match status" value="1"/>
</dbReference>